<evidence type="ECO:0000313" key="1">
    <source>
        <dbReference type="EMBL" id="ORY44232.1"/>
    </source>
</evidence>
<evidence type="ECO:0000313" key="2">
    <source>
        <dbReference type="Proteomes" id="UP000193920"/>
    </source>
</evidence>
<protein>
    <submittedName>
        <fullName evidence="1">Uncharacterized protein</fullName>
    </submittedName>
</protein>
<keyword evidence="2" id="KW-1185">Reference proteome</keyword>
<sequence>MEEPRNRGTKTILGEPNSNFKIWDDELYNLLSELDLEHHIEKEVLKRIDKSTIIPSNLNKYRPTKGDKTKVYALDTKDEDIKNDIKVKNIILNSINNEHKLSLNCKGDTAYDIYNTFCETYTHTINERKEILENELNELFFEENEKGMSLFIASMNNKFAELRNLGVE</sequence>
<dbReference type="STRING" id="1754190.A0A1Y2CB25"/>
<name>A0A1Y2CB25_9FUNG</name>
<accession>A0A1Y2CB25</accession>
<comment type="caution">
    <text evidence="1">The sequence shown here is derived from an EMBL/GenBank/DDBJ whole genome shotgun (WGS) entry which is preliminary data.</text>
</comment>
<reference evidence="1 2" key="1">
    <citation type="submission" date="2016-08" db="EMBL/GenBank/DDBJ databases">
        <title>A Parts List for Fungal Cellulosomes Revealed by Comparative Genomics.</title>
        <authorList>
            <consortium name="DOE Joint Genome Institute"/>
            <person name="Haitjema C.H."/>
            <person name="Gilmore S.P."/>
            <person name="Henske J.K."/>
            <person name="Solomon K.V."/>
            <person name="De Groot R."/>
            <person name="Kuo A."/>
            <person name="Mondo S.J."/>
            <person name="Salamov A.A."/>
            <person name="Labutti K."/>
            <person name="Zhao Z."/>
            <person name="Chiniquy J."/>
            <person name="Barry K."/>
            <person name="Brewer H.M."/>
            <person name="Purvine S.O."/>
            <person name="Wright A.T."/>
            <person name="Boxma B."/>
            <person name="Van Alen T."/>
            <person name="Hackstein J.H."/>
            <person name="Baker S.E."/>
            <person name="Grigoriev I.V."/>
            <person name="O'Malley M.A."/>
        </authorList>
    </citation>
    <scope>NUCLEOTIDE SEQUENCE [LARGE SCALE GENOMIC DNA]</scope>
    <source>
        <strain evidence="1 2">G1</strain>
    </source>
</reference>
<proteinExistence type="predicted"/>
<dbReference type="AlphaFoldDB" id="A0A1Y2CB25"/>
<organism evidence="1 2">
    <name type="scientific">Neocallimastix californiae</name>
    <dbReference type="NCBI Taxonomy" id="1754190"/>
    <lineage>
        <taxon>Eukaryota</taxon>
        <taxon>Fungi</taxon>
        <taxon>Fungi incertae sedis</taxon>
        <taxon>Chytridiomycota</taxon>
        <taxon>Chytridiomycota incertae sedis</taxon>
        <taxon>Neocallimastigomycetes</taxon>
        <taxon>Neocallimastigales</taxon>
        <taxon>Neocallimastigaceae</taxon>
        <taxon>Neocallimastix</taxon>
    </lineage>
</organism>
<dbReference type="Proteomes" id="UP000193920">
    <property type="component" value="Unassembled WGS sequence"/>
</dbReference>
<gene>
    <name evidence="1" type="ORF">LY90DRAFT_509662</name>
</gene>
<dbReference type="EMBL" id="MCOG01000114">
    <property type="protein sequence ID" value="ORY44232.1"/>
    <property type="molecule type" value="Genomic_DNA"/>
</dbReference>